<evidence type="ECO:0000256" key="1">
    <source>
        <dbReference type="SAM" id="MobiDB-lite"/>
    </source>
</evidence>
<feature type="non-terminal residue" evidence="2">
    <location>
        <position position="1"/>
    </location>
</feature>
<organism evidence="2">
    <name type="scientific">Methylophaga aminisulfidivorans</name>
    <dbReference type="NCBI Taxonomy" id="230105"/>
    <lineage>
        <taxon>Bacteria</taxon>
        <taxon>Pseudomonadati</taxon>
        <taxon>Pseudomonadota</taxon>
        <taxon>Gammaproteobacteria</taxon>
        <taxon>Thiotrichales</taxon>
        <taxon>Piscirickettsiaceae</taxon>
        <taxon>Methylophaga</taxon>
    </lineage>
</organism>
<dbReference type="InterPro" id="IPR051792">
    <property type="entry name" value="GGT_bact"/>
</dbReference>
<sequence>SAALPSSGGIVLVNALNQLSAFDLSHADINQRRHLIIEAMRRAYRDRSVYLGDADFVETPAFLTSMEYAKTLSDSIDLFKATPSEDIKSPKIDGEDTTHFSIIDARGNRVAATLSVNYPFGSGFVAEGTGVLLNDEMDDFAPPAGAANVYGLVGNAANAVAPYKRPLSSMSPTFFENDDRILITGTPGGSRIISMVLLSILDFVDEESAEQIVAAPRYHHQYLPDHVEIEKDSFSASDIKALEQRGHNIKQLHRQYGDMHIIIVDKNQNKVSAASDPRGEGEAVVKSLP</sequence>
<dbReference type="SUPFAM" id="SSF56235">
    <property type="entry name" value="N-terminal nucleophile aminohydrolases (Ntn hydrolases)"/>
    <property type="match status" value="1"/>
</dbReference>
<dbReference type="PANTHER" id="PTHR43199">
    <property type="entry name" value="GLUTATHIONE HYDROLASE"/>
    <property type="match status" value="1"/>
</dbReference>
<dbReference type="Pfam" id="PF01019">
    <property type="entry name" value="G_glu_transpept"/>
    <property type="match status" value="1"/>
</dbReference>
<gene>
    <name evidence="2" type="ORF">ENI26_12385</name>
</gene>
<proteinExistence type="predicted"/>
<dbReference type="PRINTS" id="PR01210">
    <property type="entry name" value="GGTRANSPTASE"/>
</dbReference>
<dbReference type="Proteomes" id="UP000886384">
    <property type="component" value="Unassembled WGS sequence"/>
</dbReference>
<dbReference type="InterPro" id="IPR043137">
    <property type="entry name" value="GGT_ssub_C"/>
</dbReference>
<dbReference type="PANTHER" id="PTHR43199:SF6">
    <property type="entry name" value="GLUTATHIONE HYDROLASE PROENZYME"/>
    <property type="match status" value="1"/>
</dbReference>
<reference evidence="2" key="1">
    <citation type="journal article" date="2020" name="mSystems">
        <title>Genome- and Community-Level Interaction Insights into Carbon Utilization and Element Cycling Functions of Hydrothermarchaeota in Hydrothermal Sediment.</title>
        <authorList>
            <person name="Zhou Z."/>
            <person name="Liu Y."/>
            <person name="Xu W."/>
            <person name="Pan J."/>
            <person name="Luo Z.H."/>
            <person name="Li M."/>
        </authorList>
    </citation>
    <scope>NUCLEOTIDE SEQUENCE [LARGE SCALE GENOMIC DNA]</scope>
    <source>
        <strain evidence="2">HyVt-380</strain>
    </source>
</reference>
<dbReference type="AlphaFoldDB" id="A0A7C1ZIN9"/>
<dbReference type="Gene3D" id="1.10.246.130">
    <property type="match status" value="1"/>
</dbReference>
<dbReference type="Gene3D" id="3.60.20.40">
    <property type="match status" value="1"/>
</dbReference>
<accession>A0A7C1ZIN9</accession>
<evidence type="ECO:0000313" key="2">
    <source>
        <dbReference type="EMBL" id="HEC75148.1"/>
    </source>
</evidence>
<name>A0A7C1ZIN9_9GAMM</name>
<protein>
    <submittedName>
        <fullName evidence="2">Gamma-glutamyltransferase</fullName>
    </submittedName>
</protein>
<comment type="caution">
    <text evidence="2">The sequence shown here is derived from an EMBL/GenBank/DDBJ whole genome shotgun (WGS) entry which is preliminary data.</text>
</comment>
<dbReference type="InterPro" id="IPR029055">
    <property type="entry name" value="Ntn_hydrolases_N"/>
</dbReference>
<dbReference type="EMBL" id="DRHY01000285">
    <property type="protein sequence ID" value="HEC75148.1"/>
    <property type="molecule type" value="Genomic_DNA"/>
</dbReference>
<dbReference type="InterPro" id="IPR043138">
    <property type="entry name" value="GGT_lsub"/>
</dbReference>
<feature type="region of interest" description="Disordered" evidence="1">
    <location>
        <begin position="270"/>
        <end position="289"/>
    </location>
</feature>